<organism evidence="6 7">
    <name type="scientific">Xiphophorus couchianus</name>
    <name type="common">Monterrey platyfish</name>
    <dbReference type="NCBI Taxonomy" id="32473"/>
    <lineage>
        <taxon>Eukaryota</taxon>
        <taxon>Metazoa</taxon>
        <taxon>Chordata</taxon>
        <taxon>Craniata</taxon>
        <taxon>Vertebrata</taxon>
        <taxon>Euteleostomi</taxon>
        <taxon>Actinopterygii</taxon>
        <taxon>Neopterygii</taxon>
        <taxon>Teleostei</taxon>
        <taxon>Neoteleostei</taxon>
        <taxon>Acanthomorphata</taxon>
        <taxon>Ovalentaria</taxon>
        <taxon>Atherinomorphae</taxon>
        <taxon>Cyprinodontiformes</taxon>
        <taxon>Poeciliidae</taxon>
        <taxon>Poeciliinae</taxon>
        <taxon>Xiphophorus</taxon>
    </lineage>
</organism>
<dbReference type="AlphaFoldDB" id="A0A3B5MGM4"/>
<reference evidence="6" key="1">
    <citation type="submission" date="2025-08" db="UniProtKB">
        <authorList>
            <consortium name="Ensembl"/>
        </authorList>
    </citation>
    <scope>IDENTIFICATION</scope>
</reference>
<feature type="active site" description="Proton acceptor" evidence="5">
    <location>
        <position position="40"/>
    </location>
</feature>
<keyword evidence="3" id="KW-0378">Hydrolase</keyword>
<dbReference type="GeneTree" id="ENSGT00390000003405"/>
<accession>A0A3B5MGM4</accession>
<dbReference type="Ensembl" id="ENSXCOT00000023168.1">
    <property type="protein sequence ID" value="ENSXCOP00000022892.1"/>
    <property type="gene ID" value="ENSXCOG00000017102.1"/>
</dbReference>
<keyword evidence="4" id="KW-0234">DNA repair</keyword>
<evidence type="ECO:0000256" key="5">
    <source>
        <dbReference type="PROSITE-ProRule" id="PRU10072"/>
    </source>
</evidence>
<name>A0A3B5MGM4_9TELE</name>
<reference evidence="6" key="2">
    <citation type="submission" date="2025-09" db="UniProtKB">
        <authorList>
            <consortium name="Ensembl"/>
        </authorList>
    </citation>
    <scope>IDENTIFICATION</scope>
</reference>
<dbReference type="PANTHER" id="PTHR11264:SF0">
    <property type="entry name" value="URACIL-DNA GLYCOSYLASE"/>
    <property type="match status" value="1"/>
</dbReference>
<dbReference type="Proteomes" id="UP000261380">
    <property type="component" value="Unplaced"/>
</dbReference>
<dbReference type="GO" id="GO:0005739">
    <property type="term" value="C:mitochondrion"/>
    <property type="evidence" value="ECO:0007669"/>
    <property type="project" value="TreeGrafter"/>
</dbReference>
<dbReference type="SUPFAM" id="SSF52141">
    <property type="entry name" value="Uracil-DNA glycosylase-like"/>
    <property type="match status" value="1"/>
</dbReference>
<comment type="similarity">
    <text evidence="1">Belongs to the uracil-DNA glycosylase (UDG) superfamily. UNG family.</text>
</comment>
<dbReference type="STRING" id="32473.ENSXCOP00000022892"/>
<dbReference type="Gene3D" id="3.40.470.10">
    <property type="entry name" value="Uracil-DNA glycosylase-like domain"/>
    <property type="match status" value="1"/>
</dbReference>
<evidence type="ECO:0000256" key="3">
    <source>
        <dbReference type="ARBA" id="ARBA00022801"/>
    </source>
</evidence>
<protein>
    <recommendedName>
        <fullName evidence="8">Uracil-DNA glycosylase</fullName>
    </recommendedName>
</protein>
<evidence type="ECO:0000313" key="6">
    <source>
        <dbReference type="Ensembl" id="ENSXCOP00000022892.1"/>
    </source>
</evidence>
<dbReference type="PANTHER" id="PTHR11264">
    <property type="entry name" value="URACIL-DNA GLYCOSYLASE"/>
    <property type="match status" value="1"/>
</dbReference>
<dbReference type="InterPro" id="IPR036895">
    <property type="entry name" value="Uracil-DNA_glycosylase-like_sf"/>
</dbReference>
<dbReference type="InterPro" id="IPR002043">
    <property type="entry name" value="UDG_fam1"/>
</dbReference>
<dbReference type="InterPro" id="IPR018085">
    <property type="entry name" value="Ura-DNA_Glyclase_AS"/>
</dbReference>
<dbReference type="PROSITE" id="PS00130">
    <property type="entry name" value="U_DNA_GLYCOSYLASE"/>
    <property type="match status" value="1"/>
</dbReference>
<evidence type="ECO:0000256" key="2">
    <source>
        <dbReference type="ARBA" id="ARBA00022763"/>
    </source>
</evidence>
<dbReference type="GO" id="GO:0004844">
    <property type="term" value="F:uracil DNA N-glycosylase activity"/>
    <property type="evidence" value="ECO:0007669"/>
    <property type="project" value="InterPro"/>
</dbReference>
<dbReference type="GO" id="GO:0097510">
    <property type="term" value="P:base-excision repair, AP site formation via deaminated base removal"/>
    <property type="evidence" value="ECO:0007669"/>
    <property type="project" value="TreeGrafter"/>
</dbReference>
<evidence type="ECO:0000313" key="7">
    <source>
        <dbReference type="Proteomes" id="UP000261380"/>
    </source>
</evidence>
<evidence type="ECO:0008006" key="8">
    <source>
        <dbReference type="Google" id="ProtNLM"/>
    </source>
</evidence>
<keyword evidence="7" id="KW-1185">Reference proteome</keyword>
<sequence length="97" mass="11231">MQFVAEERKRHTVYPPAEQVFTWSKVCKITDVKVVILGQDPYHGPGQAHGLCFSVKRPVPPPPRFVVCVLFCFVYNEQKLIECSHFRCPDCLYTQVF</sequence>
<keyword evidence="2" id="KW-0227">DNA damage</keyword>
<dbReference type="GO" id="GO:0005634">
    <property type="term" value="C:nucleus"/>
    <property type="evidence" value="ECO:0007669"/>
    <property type="project" value="TreeGrafter"/>
</dbReference>
<evidence type="ECO:0000256" key="4">
    <source>
        <dbReference type="ARBA" id="ARBA00023204"/>
    </source>
</evidence>
<evidence type="ECO:0000256" key="1">
    <source>
        <dbReference type="ARBA" id="ARBA00008184"/>
    </source>
</evidence>
<proteinExistence type="inferred from homology"/>